<evidence type="ECO:0000313" key="3">
    <source>
        <dbReference type="Proteomes" id="UP000775213"/>
    </source>
</evidence>
<dbReference type="Proteomes" id="UP000775213">
    <property type="component" value="Unassembled WGS sequence"/>
</dbReference>
<name>A0AAV7H8R1_DENCH</name>
<keyword evidence="3" id="KW-1185">Reference proteome</keyword>
<accession>A0AAV7H8R1</accession>
<proteinExistence type="predicted"/>
<organism evidence="2 3">
    <name type="scientific">Dendrobium chrysotoxum</name>
    <name type="common">Orchid</name>
    <dbReference type="NCBI Taxonomy" id="161865"/>
    <lineage>
        <taxon>Eukaryota</taxon>
        <taxon>Viridiplantae</taxon>
        <taxon>Streptophyta</taxon>
        <taxon>Embryophyta</taxon>
        <taxon>Tracheophyta</taxon>
        <taxon>Spermatophyta</taxon>
        <taxon>Magnoliopsida</taxon>
        <taxon>Liliopsida</taxon>
        <taxon>Asparagales</taxon>
        <taxon>Orchidaceae</taxon>
        <taxon>Epidendroideae</taxon>
        <taxon>Malaxideae</taxon>
        <taxon>Dendrobiinae</taxon>
        <taxon>Dendrobium</taxon>
    </lineage>
</organism>
<evidence type="ECO:0000313" key="2">
    <source>
        <dbReference type="EMBL" id="KAH0463850.1"/>
    </source>
</evidence>
<gene>
    <name evidence="2" type="ORF">IEQ34_006636</name>
</gene>
<sequence>MVERYLSWRKLRTQTCTGIEVLKRPDKPKALKVPQPTCAIELSNGWYSPYCNLRLVTHLSGSSKVTSPREASGEEGSEQRSRGRCHAPAAYLGAAPSECGLHWVSFRYLLIKEKLWRISEKECFRIQGENELFYRVLETIRHLAINANNIEVVGEIEK</sequence>
<protein>
    <submittedName>
        <fullName evidence="2">Uncharacterized protein</fullName>
    </submittedName>
</protein>
<dbReference type="AlphaFoldDB" id="A0AAV7H8R1"/>
<evidence type="ECO:0000256" key="1">
    <source>
        <dbReference type="SAM" id="MobiDB-lite"/>
    </source>
</evidence>
<comment type="caution">
    <text evidence="2">The sequence shown here is derived from an EMBL/GenBank/DDBJ whole genome shotgun (WGS) entry which is preliminary data.</text>
</comment>
<dbReference type="EMBL" id="JAGFBR010000007">
    <property type="protein sequence ID" value="KAH0463850.1"/>
    <property type="molecule type" value="Genomic_DNA"/>
</dbReference>
<feature type="region of interest" description="Disordered" evidence="1">
    <location>
        <begin position="63"/>
        <end position="82"/>
    </location>
</feature>
<reference evidence="2 3" key="1">
    <citation type="journal article" date="2021" name="Hortic Res">
        <title>Chromosome-scale assembly of the Dendrobium chrysotoxum genome enhances the understanding of orchid evolution.</title>
        <authorList>
            <person name="Zhang Y."/>
            <person name="Zhang G.Q."/>
            <person name="Zhang D."/>
            <person name="Liu X.D."/>
            <person name="Xu X.Y."/>
            <person name="Sun W.H."/>
            <person name="Yu X."/>
            <person name="Zhu X."/>
            <person name="Wang Z.W."/>
            <person name="Zhao X."/>
            <person name="Zhong W.Y."/>
            <person name="Chen H."/>
            <person name="Yin W.L."/>
            <person name="Huang T."/>
            <person name="Niu S.C."/>
            <person name="Liu Z.J."/>
        </authorList>
    </citation>
    <scope>NUCLEOTIDE SEQUENCE [LARGE SCALE GENOMIC DNA]</scope>
    <source>
        <strain evidence="2">Lindl</strain>
    </source>
</reference>